<protein>
    <recommendedName>
        <fullName evidence="2">DUF6868 domain-containing protein</fullName>
    </recommendedName>
</protein>
<name>A0A1M4YLV7_9RHOB</name>
<dbReference type="EMBL" id="FQVK01000016">
    <property type="protein sequence ID" value="SHF06638.1"/>
    <property type="molecule type" value="Genomic_DNA"/>
</dbReference>
<feature type="transmembrane region" description="Helical" evidence="1">
    <location>
        <begin position="6"/>
        <end position="32"/>
    </location>
</feature>
<accession>A0A1M4YLV7</accession>
<evidence type="ECO:0000313" key="4">
    <source>
        <dbReference type="Proteomes" id="UP000325134"/>
    </source>
</evidence>
<sequence length="79" mass="9160">MTPETLTAFFGWMTVLNFAVLLLSTLMVVALQDRIAAIHGRMFQMEKAEVRKAYFKYLANYKILTLIFCLMPWIALKLV</sequence>
<proteinExistence type="predicted"/>
<keyword evidence="1" id="KW-0472">Membrane</keyword>
<dbReference type="Proteomes" id="UP000325134">
    <property type="component" value="Unassembled WGS sequence"/>
</dbReference>
<keyword evidence="4" id="KW-1185">Reference proteome</keyword>
<evidence type="ECO:0000256" key="1">
    <source>
        <dbReference type="SAM" id="Phobius"/>
    </source>
</evidence>
<reference evidence="3 4" key="1">
    <citation type="submission" date="2016-11" db="EMBL/GenBank/DDBJ databases">
        <authorList>
            <person name="Varghese N."/>
            <person name="Submissions S."/>
        </authorList>
    </citation>
    <scope>NUCLEOTIDE SEQUENCE [LARGE SCALE GENOMIC DNA]</scope>
    <source>
        <strain evidence="3 4">DSM 29341</strain>
    </source>
</reference>
<keyword evidence="1" id="KW-0812">Transmembrane</keyword>
<evidence type="ECO:0000259" key="2">
    <source>
        <dbReference type="Pfam" id="PF21742"/>
    </source>
</evidence>
<feature type="domain" description="DUF6868" evidence="2">
    <location>
        <begin position="1"/>
        <end position="79"/>
    </location>
</feature>
<dbReference type="AlphaFoldDB" id="A0A1M4YLV7"/>
<evidence type="ECO:0000313" key="3">
    <source>
        <dbReference type="EMBL" id="SHF06638.1"/>
    </source>
</evidence>
<feature type="transmembrane region" description="Helical" evidence="1">
    <location>
        <begin position="53"/>
        <end position="76"/>
    </location>
</feature>
<dbReference type="InterPro" id="IPR049220">
    <property type="entry name" value="DUF6868"/>
</dbReference>
<dbReference type="RefSeq" id="WP_005981131.1">
    <property type="nucleotide sequence ID" value="NZ_FQVK01000016.1"/>
</dbReference>
<keyword evidence="1" id="KW-1133">Transmembrane helix</keyword>
<organism evidence="3 4">
    <name type="scientific">Ruegeria intermedia</name>
    <dbReference type="NCBI Taxonomy" id="996115"/>
    <lineage>
        <taxon>Bacteria</taxon>
        <taxon>Pseudomonadati</taxon>
        <taxon>Pseudomonadota</taxon>
        <taxon>Alphaproteobacteria</taxon>
        <taxon>Rhodobacterales</taxon>
        <taxon>Roseobacteraceae</taxon>
        <taxon>Ruegeria</taxon>
    </lineage>
</organism>
<gene>
    <name evidence="3" type="ORF">SAMN05444279_11614</name>
</gene>
<dbReference type="Pfam" id="PF21742">
    <property type="entry name" value="DUF6868"/>
    <property type="match status" value="1"/>
</dbReference>
<dbReference type="GeneID" id="57468450"/>
<dbReference type="OrthoDB" id="5918912at2"/>